<sequence length="574" mass="59702">MGIFGAMTTAVSGLRAQSFALENISGNIANSQTTAYKRNETSFTDLVSDALPANQVSGSVNAKSRATNDVRGDIQTASSPTYIAMNGDGYFVVAKSTSMVDGDPVFSGTDLYTRRGDFEINKDGFLVNGAGYYLKMLPVDRSTGNVVGSVPQVMQLGDDILPARATTLIEYTGNLPLAPKNDNWNADKDTPGSELLNPANFTTDPRAVGTARVPFNVPAGTALTTPADITATDVNVGDTLTLGVGGSSETFTFTAGMSLQDLVDAINDPANSDVAGKVQASIVGGNQLKLDGVNQNETLTITGTGSAVTDLGLPASATFTNNAAPQGYITASDEAEFLASSISGGSTTIYNAQGTPVDVVFQWAKVNSAATGGTDTWNLFYKTDTTATGTEPMWQNVGQNFTFGPDSQLQGGFPSTTIPNLTVDGVNVGNMTLNHGASGITQFAAASGKADMAPDQDGYAAGEVLRVEVSDGGRITAFYSNGQMADIAEIPTVYFNADNSLKREDGGAYSTTFDSGPPIPGAPGTIVGQSLEGSNVDIADEFTKLIVTQQAYSANTRIVSTADEMLQEALNMIR</sequence>
<evidence type="ECO:0000313" key="7">
    <source>
        <dbReference type="EMBL" id="MFC5066809.1"/>
    </source>
</evidence>
<evidence type="ECO:0000256" key="3">
    <source>
        <dbReference type="ARBA" id="ARBA00023143"/>
    </source>
</evidence>
<organism evidence="7 8">
    <name type="scientific">Flaviflagellibacter deserti</name>
    <dbReference type="NCBI Taxonomy" id="2267266"/>
    <lineage>
        <taxon>Bacteria</taxon>
        <taxon>Pseudomonadati</taxon>
        <taxon>Pseudomonadota</taxon>
        <taxon>Alphaproteobacteria</taxon>
        <taxon>Hyphomicrobiales</taxon>
        <taxon>Flaviflagellibacter</taxon>
    </lineage>
</organism>
<dbReference type="PANTHER" id="PTHR30435">
    <property type="entry name" value="FLAGELLAR PROTEIN"/>
    <property type="match status" value="1"/>
</dbReference>
<dbReference type="RefSeq" id="WP_114955566.1">
    <property type="nucleotide sequence ID" value="NZ_JBHSJF010000001.1"/>
</dbReference>
<comment type="caution">
    <text evidence="7">The sequence shown here is derived from an EMBL/GenBank/DDBJ whole genome shotgun (WGS) entry which is preliminary data.</text>
</comment>
<dbReference type="PANTHER" id="PTHR30435:SF1">
    <property type="entry name" value="FLAGELLAR HOOK PROTEIN FLGE"/>
    <property type="match status" value="1"/>
</dbReference>
<dbReference type="InterPro" id="IPR010930">
    <property type="entry name" value="Flg_bb/hook_C_dom"/>
</dbReference>
<keyword evidence="7" id="KW-0966">Cell projection</keyword>
<feature type="domain" description="Flagellar basal-body/hook protein C-terminal" evidence="5">
    <location>
        <begin position="529"/>
        <end position="572"/>
    </location>
</feature>
<evidence type="ECO:0000313" key="8">
    <source>
        <dbReference type="Proteomes" id="UP001595796"/>
    </source>
</evidence>
<gene>
    <name evidence="7" type="ORF">ACFPFW_02115</name>
</gene>
<evidence type="ECO:0000256" key="1">
    <source>
        <dbReference type="ARBA" id="ARBA00004117"/>
    </source>
</evidence>
<name>A0ABV9YZR9_9HYPH</name>
<evidence type="ECO:0000256" key="2">
    <source>
        <dbReference type="ARBA" id="ARBA00009677"/>
    </source>
</evidence>
<keyword evidence="7" id="KW-0282">Flagellum</keyword>
<dbReference type="InterPro" id="IPR053967">
    <property type="entry name" value="LlgE_F_G-like_D1"/>
</dbReference>
<dbReference type="Pfam" id="PF06429">
    <property type="entry name" value="Flg_bbr_C"/>
    <property type="match status" value="1"/>
</dbReference>
<reference evidence="8" key="1">
    <citation type="journal article" date="2019" name="Int. J. Syst. Evol. Microbiol.">
        <title>The Global Catalogue of Microorganisms (GCM) 10K type strain sequencing project: providing services to taxonomists for standard genome sequencing and annotation.</title>
        <authorList>
            <consortium name="The Broad Institute Genomics Platform"/>
            <consortium name="The Broad Institute Genome Sequencing Center for Infectious Disease"/>
            <person name="Wu L."/>
            <person name="Ma J."/>
        </authorList>
    </citation>
    <scope>NUCLEOTIDE SEQUENCE [LARGE SCALE GENOMIC DNA]</scope>
    <source>
        <strain evidence="8">CGMCC 1.16444</strain>
    </source>
</reference>
<dbReference type="SUPFAM" id="SSF117143">
    <property type="entry name" value="Flagellar hook protein flgE"/>
    <property type="match status" value="1"/>
</dbReference>
<dbReference type="Pfam" id="PF22692">
    <property type="entry name" value="LlgE_F_G_D1"/>
    <property type="match status" value="1"/>
</dbReference>
<dbReference type="InterPro" id="IPR020013">
    <property type="entry name" value="Flagellar_FlgE/F/G"/>
</dbReference>
<dbReference type="Pfam" id="PF07196">
    <property type="entry name" value="Flagellin_IN"/>
    <property type="match status" value="1"/>
</dbReference>
<dbReference type="Proteomes" id="UP001595796">
    <property type="component" value="Unassembled WGS sequence"/>
</dbReference>
<feature type="domain" description="Flagellar hook protein FlgE/F/G-like D1" evidence="6">
    <location>
        <begin position="84"/>
        <end position="135"/>
    </location>
</feature>
<dbReference type="InterPro" id="IPR037925">
    <property type="entry name" value="FlgE/F/G-like"/>
</dbReference>
<evidence type="ECO:0000259" key="6">
    <source>
        <dbReference type="Pfam" id="PF22692"/>
    </source>
</evidence>
<comment type="similarity">
    <text evidence="2 4">Belongs to the flagella basal body rod proteins family.</text>
</comment>
<evidence type="ECO:0000256" key="4">
    <source>
        <dbReference type="RuleBase" id="RU362116"/>
    </source>
</evidence>
<dbReference type="EMBL" id="JBHSJF010000001">
    <property type="protein sequence ID" value="MFC5066809.1"/>
    <property type="molecule type" value="Genomic_DNA"/>
</dbReference>
<comment type="function">
    <text evidence="4">A flexible structure which links the flagellar filament to the drive apparatus in the basal body.</text>
</comment>
<dbReference type="InterPro" id="IPR010810">
    <property type="entry name" value="Flagellin_hook_IN_motif"/>
</dbReference>
<keyword evidence="7" id="KW-0969">Cilium</keyword>
<keyword evidence="3 4" id="KW-0975">Bacterial flagellum</keyword>
<accession>A0ABV9YZR9</accession>
<evidence type="ECO:0000259" key="5">
    <source>
        <dbReference type="Pfam" id="PF06429"/>
    </source>
</evidence>
<dbReference type="NCBIfam" id="TIGR03506">
    <property type="entry name" value="FlgEFG_subfam"/>
    <property type="match status" value="1"/>
</dbReference>
<proteinExistence type="inferred from homology"/>
<comment type="subcellular location">
    <subcellularLocation>
        <location evidence="1 4">Bacterial flagellum basal body</location>
    </subcellularLocation>
</comment>
<keyword evidence="8" id="KW-1185">Reference proteome</keyword>
<protein>
    <recommendedName>
        <fullName evidence="4">Flagellar hook protein FlgE</fullName>
    </recommendedName>
</protein>